<dbReference type="GO" id="GO:0009063">
    <property type="term" value="P:amino acid catabolic process"/>
    <property type="evidence" value="ECO:0007669"/>
    <property type="project" value="TreeGrafter"/>
</dbReference>
<keyword evidence="4" id="KW-0813">Transport</keyword>
<evidence type="ECO:0000313" key="11">
    <source>
        <dbReference type="Proteomes" id="UP000054630"/>
    </source>
</evidence>
<comment type="subcellular location">
    <subcellularLocation>
        <location evidence="1">Mitochondrion matrix</location>
    </subcellularLocation>
</comment>
<dbReference type="Gene3D" id="3.40.50.620">
    <property type="entry name" value="HUPs"/>
    <property type="match status" value="1"/>
</dbReference>
<dbReference type="InterPro" id="IPR014730">
    <property type="entry name" value="ETF_a/b_N"/>
</dbReference>
<gene>
    <name evidence="10" type="primary">SSR2</name>
    <name evidence="10" type="ORF">T07_11359</name>
</gene>
<keyword evidence="8" id="KW-1133">Transmembrane helix</keyword>
<evidence type="ECO:0000256" key="6">
    <source>
        <dbReference type="ARBA" id="ARBA00045835"/>
    </source>
</evidence>
<evidence type="ECO:0000256" key="7">
    <source>
        <dbReference type="ARBA" id="ARBA00046893"/>
    </source>
</evidence>
<reference evidence="10 11" key="1">
    <citation type="submission" date="2015-01" db="EMBL/GenBank/DDBJ databases">
        <title>Evolution of Trichinella species and genotypes.</title>
        <authorList>
            <person name="Korhonen P.K."/>
            <person name="Edoardo P."/>
            <person name="Giuseppe L.R."/>
            <person name="Gasser R.B."/>
        </authorList>
    </citation>
    <scope>NUCLEOTIDE SEQUENCE [LARGE SCALE GENOMIC DNA]</scope>
    <source>
        <strain evidence="10">ISS37</strain>
    </source>
</reference>
<evidence type="ECO:0000256" key="5">
    <source>
        <dbReference type="ARBA" id="ARBA00022982"/>
    </source>
</evidence>
<comment type="similarity">
    <text evidence="2">Belongs to the ETF beta-subunit/FixA family.</text>
</comment>
<comment type="function">
    <text evidence="6">Heterodimeric electron transfer flavoprotein that accepts electrons from several mitochondrial dehydrogenases, including acyl-CoA dehydrogenases, glutaryl-CoA and sarcosine dehydrogenase. It transfers the electrons to the main mitochondrial respiratory chain via ETF-ubiquinone oxidoreductase. Required for normal mitochondrial fatty acid oxidation and normal amino acid metabolism. ETFB binds an AMP molecule that probably has a purely structural role.</text>
</comment>
<dbReference type="PROSITE" id="PS01065">
    <property type="entry name" value="ETF_BETA"/>
    <property type="match status" value="1"/>
</dbReference>
<dbReference type="InterPro" id="IPR000049">
    <property type="entry name" value="ET-Flavoprotein_bsu_CS"/>
</dbReference>
<keyword evidence="11" id="KW-1185">Reference proteome</keyword>
<comment type="subunit">
    <text evidence="7">Heterodimer composed of ETFA and ETFB. Identified in a complex that contains ETFA, ETFB and ETFRF1. Interacts with ACADM.</text>
</comment>
<dbReference type="FunFam" id="3.40.50.620:FF:000011">
    <property type="entry name" value="Electron transfer flavoprotein subunit beta"/>
    <property type="match status" value="1"/>
</dbReference>
<feature type="transmembrane region" description="Helical" evidence="8">
    <location>
        <begin position="432"/>
        <end position="451"/>
    </location>
</feature>
<dbReference type="InterPro" id="IPR033948">
    <property type="entry name" value="ETF_beta_N"/>
</dbReference>
<keyword evidence="8" id="KW-0812">Transmembrane</keyword>
<dbReference type="SMART" id="SM00893">
    <property type="entry name" value="ETF"/>
    <property type="match status" value="1"/>
</dbReference>
<proteinExistence type="inferred from homology"/>
<evidence type="ECO:0000256" key="1">
    <source>
        <dbReference type="ARBA" id="ARBA00004305"/>
    </source>
</evidence>
<sequence>MQCKDNIGYKHLTVIVSCGNGRSKFVCPSFSVISVLINLYSIGRQVKHMSLRVLVSVKRVIDYAVKIRVKNDKSGVVTEGVKHSINPFDEIALEEAIRMKEQKHAAEVIAVSCGPPSSQDILRHALALGVDKAIHVEVDAKQYEHVEPLHVAKILQCIVKEEDVNLVMLGKQAIDDDCNQTGQMLSALLNWSQAIFASKVEINAPDYVTVTREIDGGLETVRCKLPSVITADLRLNTPRYATLPNIMKAKKKPLVKKNLAELGITIKPHKQIIEVSEPPPRKVGQLVGSVQELPLVMKTFGIAFCFFISFILPVWMEENKLKEARIVASKQILSSYAVEKKELIVIYHLYNIGGQAALNVELRDENFSPNHFQFLKVPQDYGRMNFTAAEITYHSGEENTKRRKSYTTIKGEDIIYRLKDYDRRFEQHYGDWILFVLMILPSLLVPAMLWLKSRQKYGTIPAQDKSLSV</sequence>
<organism evidence="10 11">
    <name type="scientific">Trichinella nelsoni</name>
    <dbReference type="NCBI Taxonomy" id="6336"/>
    <lineage>
        <taxon>Eukaryota</taxon>
        <taxon>Metazoa</taxon>
        <taxon>Ecdysozoa</taxon>
        <taxon>Nematoda</taxon>
        <taxon>Enoplea</taxon>
        <taxon>Dorylaimia</taxon>
        <taxon>Trichinellida</taxon>
        <taxon>Trichinellidae</taxon>
        <taxon>Trichinella</taxon>
    </lineage>
</organism>
<evidence type="ECO:0000256" key="4">
    <source>
        <dbReference type="ARBA" id="ARBA00022448"/>
    </source>
</evidence>
<feature type="transmembrane region" description="Helical" evidence="8">
    <location>
        <begin position="295"/>
        <end position="315"/>
    </location>
</feature>
<accession>A0A0V0S581</accession>
<dbReference type="Pfam" id="PF01012">
    <property type="entry name" value="ETF"/>
    <property type="match status" value="1"/>
</dbReference>
<keyword evidence="5" id="KW-0249">Electron transport</keyword>
<evidence type="ECO:0000256" key="3">
    <source>
        <dbReference type="ARBA" id="ARBA00016797"/>
    </source>
</evidence>
<comment type="caution">
    <text evidence="10">The sequence shown here is derived from an EMBL/GenBank/DDBJ whole genome shotgun (WGS) entry which is preliminary data.</text>
</comment>
<dbReference type="Proteomes" id="UP000054630">
    <property type="component" value="Unassembled WGS sequence"/>
</dbReference>
<dbReference type="SUPFAM" id="SSF52402">
    <property type="entry name" value="Adenine nucleotide alpha hydrolases-like"/>
    <property type="match status" value="1"/>
</dbReference>
<evidence type="ECO:0000313" key="10">
    <source>
        <dbReference type="EMBL" id="KRX21832.1"/>
    </source>
</evidence>
<dbReference type="PANTHER" id="PTHR21294:SF8">
    <property type="entry name" value="ELECTRON TRANSFER FLAVOPROTEIN SUBUNIT BETA"/>
    <property type="match status" value="1"/>
</dbReference>
<dbReference type="GO" id="GO:0009055">
    <property type="term" value="F:electron transfer activity"/>
    <property type="evidence" value="ECO:0007669"/>
    <property type="project" value="InterPro"/>
</dbReference>
<name>A0A0V0S581_9BILA</name>
<feature type="domain" description="Electron transfer flavoprotein alpha/beta-subunit N-terminal" evidence="9">
    <location>
        <begin position="73"/>
        <end position="266"/>
    </location>
</feature>
<dbReference type="CDD" id="cd01714">
    <property type="entry name" value="ETF_beta"/>
    <property type="match status" value="1"/>
</dbReference>
<dbReference type="OrthoDB" id="276685at2759"/>
<keyword evidence="8" id="KW-0472">Membrane</keyword>
<evidence type="ECO:0000256" key="2">
    <source>
        <dbReference type="ARBA" id="ARBA00007557"/>
    </source>
</evidence>
<dbReference type="AlphaFoldDB" id="A0A0V0S581"/>
<dbReference type="GO" id="GO:0033539">
    <property type="term" value="P:fatty acid beta-oxidation using acyl-CoA dehydrogenase"/>
    <property type="evidence" value="ECO:0007669"/>
    <property type="project" value="TreeGrafter"/>
</dbReference>
<dbReference type="Pfam" id="PF05753">
    <property type="entry name" value="TRAP_beta"/>
    <property type="match status" value="2"/>
</dbReference>
<protein>
    <recommendedName>
        <fullName evidence="3">Electron transfer flavoprotein subunit beta</fullName>
    </recommendedName>
</protein>
<dbReference type="InterPro" id="IPR014729">
    <property type="entry name" value="Rossmann-like_a/b/a_fold"/>
</dbReference>
<evidence type="ECO:0000259" key="9">
    <source>
        <dbReference type="SMART" id="SM00893"/>
    </source>
</evidence>
<dbReference type="InterPro" id="IPR012255">
    <property type="entry name" value="ETF_b"/>
</dbReference>
<evidence type="ECO:0000256" key="8">
    <source>
        <dbReference type="SAM" id="Phobius"/>
    </source>
</evidence>
<dbReference type="PANTHER" id="PTHR21294">
    <property type="entry name" value="ELECTRON TRANSFER FLAVOPROTEIN BETA-SUBUNIT"/>
    <property type="match status" value="1"/>
</dbReference>
<dbReference type="EMBL" id="JYDL01000036">
    <property type="protein sequence ID" value="KRX21832.1"/>
    <property type="molecule type" value="Genomic_DNA"/>
</dbReference>
<dbReference type="GO" id="GO:0005759">
    <property type="term" value="C:mitochondrial matrix"/>
    <property type="evidence" value="ECO:0007669"/>
    <property type="project" value="UniProtKB-SubCell"/>
</dbReference>